<keyword evidence="1" id="KW-1133">Transmembrane helix</keyword>
<feature type="transmembrane region" description="Helical" evidence="1">
    <location>
        <begin position="77"/>
        <end position="99"/>
    </location>
</feature>
<dbReference type="STRING" id="460265.Mnod_4646"/>
<evidence type="ECO:0000256" key="1">
    <source>
        <dbReference type="SAM" id="Phobius"/>
    </source>
</evidence>
<feature type="transmembrane region" description="Helical" evidence="1">
    <location>
        <begin position="6"/>
        <end position="30"/>
    </location>
</feature>
<feature type="transmembrane region" description="Helical" evidence="1">
    <location>
        <begin position="42"/>
        <end position="65"/>
    </location>
</feature>
<dbReference type="Proteomes" id="UP000008207">
    <property type="component" value="Chromosome"/>
</dbReference>
<reference evidence="2 3" key="1">
    <citation type="submission" date="2009-01" db="EMBL/GenBank/DDBJ databases">
        <title>Complete sequence of chromosome of Methylobacterium nodulans ORS 2060.</title>
        <authorList>
            <consortium name="US DOE Joint Genome Institute"/>
            <person name="Lucas S."/>
            <person name="Copeland A."/>
            <person name="Lapidus A."/>
            <person name="Glavina del Rio T."/>
            <person name="Dalin E."/>
            <person name="Tice H."/>
            <person name="Bruce D."/>
            <person name="Goodwin L."/>
            <person name="Pitluck S."/>
            <person name="Sims D."/>
            <person name="Brettin T."/>
            <person name="Detter J.C."/>
            <person name="Han C."/>
            <person name="Larimer F."/>
            <person name="Land M."/>
            <person name="Hauser L."/>
            <person name="Kyrpides N."/>
            <person name="Ivanova N."/>
            <person name="Marx C.J."/>
            <person name="Richardson P."/>
        </authorList>
    </citation>
    <scope>NUCLEOTIDE SEQUENCE [LARGE SCALE GENOMIC DNA]</scope>
    <source>
        <strain evidence="3">LMG 21967 / CNCM I-2342 / ORS 2060</strain>
    </source>
</reference>
<dbReference type="RefSeq" id="WP_015931148.1">
    <property type="nucleotide sequence ID" value="NC_011894.1"/>
</dbReference>
<gene>
    <name evidence="2" type="ordered locus">Mnod_4646</name>
</gene>
<dbReference type="eggNOG" id="ENOG5032V1A">
    <property type="taxonomic scope" value="Bacteria"/>
</dbReference>
<accession>B8IEE1</accession>
<dbReference type="AlphaFoldDB" id="B8IEE1"/>
<keyword evidence="1" id="KW-0812">Transmembrane</keyword>
<dbReference type="OrthoDB" id="1848374at2"/>
<dbReference type="KEGG" id="mno:Mnod_4646"/>
<name>B8IEE1_METNO</name>
<keyword evidence="3" id="KW-1185">Reference proteome</keyword>
<protein>
    <submittedName>
        <fullName evidence="2">Uncharacterized protein</fullName>
    </submittedName>
</protein>
<proteinExistence type="predicted"/>
<dbReference type="HOGENOM" id="CLU_1413735_0_0_5"/>
<evidence type="ECO:0000313" key="3">
    <source>
        <dbReference type="Proteomes" id="UP000008207"/>
    </source>
</evidence>
<dbReference type="EMBL" id="CP001349">
    <property type="protein sequence ID" value="ACL59513.1"/>
    <property type="molecule type" value="Genomic_DNA"/>
</dbReference>
<sequence length="192" mass="20726">MRGCVLGGLVAAALTYGLALILGTALFLAITRTGLFAGIPILFYRGIASLGATFVLLVGAMAWVTRRPRLGLAPRDAVGASVTAVALLLTAFTLGPVTVDRSISVFVLSRFAAAPEGLDEKAVREAFLRIYVGEWAQIQRRLDEQVASGNLVRADGSYRLTPQGERFMRTARETARVFDTDRRFVGLPAEPW</sequence>
<evidence type="ECO:0000313" key="2">
    <source>
        <dbReference type="EMBL" id="ACL59513.1"/>
    </source>
</evidence>
<organism evidence="2 3">
    <name type="scientific">Methylobacterium nodulans (strain LMG 21967 / CNCM I-2342 / ORS 2060)</name>
    <dbReference type="NCBI Taxonomy" id="460265"/>
    <lineage>
        <taxon>Bacteria</taxon>
        <taxon>Pseudomonadati</taxon>
        <taxon>Pseudomonadota</taxon>
        <taxon>Alphaproteobacteria</taxon>
        <taxon>Hyphomicrobiales</taxon>
        <taxon>Methylobacteriaceae</taxon>
        <taxon>Methylobacterium</taxon>
    </lineage>
</organism>
<keyword evidence="1" id="KW-0472">Membrane</keyword>